<feature type="compositionally biased region" description="Basic and acidic residues" evidence="1">
    <location>
        <begin position="26"/>
        <end position="47"/>
    </location>
</feature>
<dbReference type="InterPro" id="IPR027930">
    <property type="entry name" value="DUF4609"/>
</dbReference>
<protein>
    <submittedName>
        <fullName evidence="3">Uncharacterized protein LOC101381313</fullName>
    </submittedName>
</protein>
<keyword evidence="2" id="KW-1185">Reference proteome</keyword>
<feature type="region of interest" description="Disordered" evidence="1">
    <location>
        <begin position="163"/>
        <end position="237"/>
    </location>
</feature>
<proteinExistence type="predicted"/>
<dbReference type="Pfam" id="PF15382">
    <property type="entry name" value="DUF4609"/>
    <property type="match status" value="1"/>
</dbReference>
<dbReference type="PANTHER" id="PTHR38649">
    <property type="entry name" value="SPERMATOGENESIS-ASSOCIATED PROTEIN 33"/>
    <property type="match status" value="1"/>
</dbReference>
<feature type="compositionally biased region" description="Low complexity" evidence="1">
    <location>
        <begin position="191"/>
        <end position="203"/>
    </location>
</feature>
<evidence type="ECO:0000313" key="2">
    <source>
        <dbReference type="Proteomes" id="UP000245340"/>
    </source>
</evidence>
<sequence>MGLSKSKHKSRKGEEKKKGRGSSPAKTKERSMDRRSQETERPPDTKAAESFQGKKGAAKRQWPPSSEVEEKPDVKVKASKKKAAIPQIIITRASKETLASYSSIGSEEQRTIKEQVEWGPYSRHRNPSTVDAYELLAAWQRATVTLAQRLNFVVQLMASLSRRLPDSPRPPACSGDGRSARPEPDRAPQVAGAPPADARSAASQPLFPHLSDALCSPPQPGSRAALGSSKGAPRPSDFGLLLLRRPFLSTPAASGARA</sequence>
<organism evidence="2 3">
    <name type="scientific">Odobenus rosmarus divergens</name>
    <name type="common">Pacific walrus</name>
    <dbReference type="NCBI Taxonomy" id="9708"/>
    <lineage>
        <taxon>Eukaryota</taxon>
        <taxon>Metazoa</taxon>
        <taxon>Chordata</taxon>
        <taxon>Craniata</taxon>
        <taxon>Vertebrata</taxon>
        <taxon>Euteleostomi</taxon>
        <taxon>Mammalia</taxon>
        <taxon>Eutheria</taxon>
        <taxon>Laurasiatheria</taxon>
        <taxon>Carnivora</taxon>
        <taxon>Caniformia</taxon>
        <taxon>Pinnipedia</taxon>
        <taxon>Odobenidae</taxon>
        <taxon>Odobenus</taxon>
    </lineage>
</organism>
<name>A0A9B0G3N8_ODORO</name>
<dbReference type="Proteomes" id="UP000245340">
    <property type="component" value="Unplaced"/>
</dbReference>
<reference evidence="3" key="1">
    <citation type="submission" date="2025-08" db="UniProtKB">
        <authorList>
            <consortium name="RefSeq"/>
        </authorList>
    </citation>
    <scope>IDENTIFICATION</scope>
</reference>
<evidence type="ECO:0000313" key="3">
    <source>
        <dbReference type="RefSeq" id="XP_004392224.1"/>
    </source>
</evidence>
<dbReference type="RefSeq" id="XP_004392224.1">
    <property type="nucleotide sequence ID" value="XM_004392167.1"/>
</dbReference>
<feature type="compositionally biased region" description="Basic residues" evidence="1">
    <location>
        <begin position="1"/>
        <end position="11"/>
    </location>
</feature>
<dbReference type="PANTHER" id="PTHR38649:SF1">
    <property type="entry name" value="SPERMATOGENESIS-ASSOCIATED PROTEIN 33"/>
    <property type="match status" value="1"/>
</dbReference>
<gene>
    <name evidence="3" type="primary">LOC101381313</name>
</gene>
<dbReference type="GO" id="GO:0005634">
    <property type="term" value="C:nucleus"/>
    <property type="evidence" value="ECO:0007669"/>
    <property type="project" value="TreeGrafter"/>
</dbReference>
<accession>A0A9B0G3N8</accession>
<evidence type="ECO:0000256" key="1">
    <source>
        <dbReference type="SAM" id="MobiDB-lite"/>
    </source>
</evidence>
<dbReference type="AlphaFoldDB" id="A0A9B0G3N8"/>
<dbReference type="GO" id="GO:0005737">
    <property type="term" value="C:cytoplasm"/>
    <property type="evidence" value="ECO:0007669"/>
    <property type="project" value="TreeGrafter"/>
</dbReference>
<feature type="region of interest" description="Disordered" evidence="1">
    <location>
        <begin position="1"/>
        <end position="85"/>
    </location>
</feature>